<evidence type="ECO:0000313" key="2">
    <source>
        <dbReference type="Proteomes" id="UP000236291"/>
    </source>
</evidence>
<organism evidence="1 2">
    <name type="scientific">Trifolium pratense</name>
    <name type="common">Red clover</name>
    <dbReference type="NCBI Taxonomy" id="57577"/>
    <lineage>
        <taxon>Eukaryota</taxon>
        <taxon>Viridiplantae</taxon>
        <taxon>Streptophyta</taxon>
        <taxon>Embryophyta</taxon>
        <taxon>Tracheophyta</taxon>
        <taxon>Spermatophyta</taxon>
        <taxon>Magnoliopsida</taxon>
        <taxon>eudicotyledons</taxon>
        <taxon>Gunneridae</taxon>
        <taxon>Pentapetalae</taxon>
        <taxon>rosids</taxon>
        <taxon>fabids</taxon>
        <taxon>Fabales</taxon>
        <taxon>Fabaceae</taxon>
        <taxon>Papilionoideae</taxon>
        <taxon>50 kb inversion clade</taxon>
        <taxon>NPAAA clade</taxon>
        <taxon>Hologalegina</taxon>
        <taxon>IRL clade</taxon>
        <taxon>Trifolieae</taxon>
        <taxon>Trifolium</taxon>
    </lineage>
</organism>
<feature type="non-terminal residue" evidence="1">
    <location>
        <position position="1"/>
    </location>
</feature>
<evidence type="ECO:0000313" key="1">
    <source>
        <dbReference type="EMBL" id="PNX69056.1"/>
    </source>
</evidence>
<reference evidence="1 2" key="1">
    <citation type="journal article" date="2014" name="Am. J. Bot.">
        <title>Genome assembly and annotation for red clover (Trifolium pratense; Fabaceae).</title>
        <authorList>
            <person name="Istvanek J."/>
            <person name="Jaros M."/>
            <person name="Krenek A."/>
            <person name="Repkova J."/>
        </authorList>
    </citation>
    <scope>NUCLEOTIDE SEQUENCE [LARGE SCALE GENOMIC DNA]</scope>
    <source>
        <strain evidence="2">cv. Tatra</strain>
        <tissue evidence="1">Young leaves</tissue>
    </source>
</reference>
<protein>
    <submittedName>
        <fullName evidence="1">Uncharacterized protein</fullName>
    </submittedName>
</protein>
<dbReference type="Proteomes" id="UP000236291">
    <property type="component" value="Unassembled WGS sequence"/>
</dbReference>
<reference evidence="1 2" key="2">
    <citation type="journal article" date="2017" name="Front. Plant Sci.">
        <title>Gene Classification and Mining of Molecular Markers Useful in Red Clover (Trifolium pratense) Breeding.</title>
        <authorList>
            <person name="Istvanek J."/>
            <person name="Dluhosova J."/>
            <person name="Dluhos P."/>
            <person name="Patkova L."/>
            <person name="Nedelnik J."/>
            <person name="Repkova J."/>
        </authorList>
    </citation>
    <scope>NUCLEOTIDE SEQUENCE [LARGE SCALE GENOMIC DNA]</scope>
    <source>
        <strain evidence="2">cv. Tatra</strain>
        <tissue evidence="1">Young leaves</tissue>
    </source>
</reference>
<accession>A0A2K3KRZ4</accession>
<name>A0A2K3KRZ4_TRIPR</name>
<comment type="caution">
    <text evidence="1">The sequence shown here is derived from an EMBL/GenBank/DDBJ whole genome shotgun (WGS) entry which is preliminary data.</text>
</comment>
<dbReference type="AlphaFoldDB" id="A0A2K3KRZ4"/>
<sequence length="66" mass="7434">AVSTKPRFFHIETATQFSQILAARNAWQTPSILPNWHLKCATEQFCELSHEIRCNTLGYSGVTAVL</sequence>
<proteinExistence type="predicted"/>
<gene>
    <name evidence="1" type="ORF">L195_g056507</name>
</gene>
<dbReference type="EMBL" id="ASHM01107405">
    <property type="protein sequence ID" value="PNX69056.1"/>
    <property type="molecule type" value="Genomic_DNA"/>
</dbReference>